<dbReference type="GO" id="GO:0019433">
    <property type="term" value="P:triglyceride catabolic process"/>
    <property type="evidence" value="ECO:0007669"/>
    <property type="project" value="TreeGrafter"/>
</dbReference>
<dbReference type="InterPro" id="IPR029058">
    <property type="entry name" value="AB_hydrolase_fold"/>
</dbReference>
<dbReference type="eggNOG" id="KOG4388">
    <property type="taxonomic scope" value="Eukaryota"/>
</dbReference>
<dbReference type="Pfam" id="PF07859">
    <property type="entry name" value="Abhydrolase_3"/>
    <property type="match status" value="2"/>
</dbReference>
<dbReference type="SUPFAM" id="SSF53474">
    <property type="entry name" value="alpha/beta-Hydrolases"/>
    <property type="match status" value="1"/>
</dbReference>
<evidence type="ECO:0000259" key="2">
    <source>
        <dbReference type="Pfam" id="PF07859"/>
    </source>
</evidence>
<dbReference type="GO" id="GO:0004806">
    <property type="term" value="F:triacylglycerol lipase activity"/>
    <property type="evidence" value="ECO:0007669"/>
    <property type="project" value="TreeGrafter"/>
</dbReference>
<dbReference type="PANTHER" id="PTHR23025">
    <property type="entry name" value="TRIACYLGLYCEROL LIPASE"/>
    <property type="match status" value="1"/>
</dbReference>
<evidence type="ECO:0000313" key="3">
    <source>
        <dbReference type="EMBL" id="GAD93899.1"/>
    </source>
</evidence>
<comment type="caution">
    <text evidence="3">The sequence shown here is derived from an EMBL/GenBank/DDBJ whole genome shotgun (WGS) entry which is preliminary data.</text>
</comment>
<protein>
    <submittedName>
        <fullName evidence="3">Lipase, putative</fullName>
    </submittedName>
</protein>
<reference evidence="4" key="1">
    <citation type="journal article" date="2014" name="Genome Announc.">
        <title>Draft genome sequence of the formaldehyde-resistant fungus Byssochlamys spectabilis No. 5 (anamorph Paecilomyces variotii No. 5) (NBRC109023).</title>
        <authorList>
            <person name="Oka T."/>
            <person name="Ekino K."/>
            <person name="Fukuda K."/>
            <person name="Nomura Y."/>
        </authorList>
    </citation>
    <scope>NUCLEOTIDE SEQUENCE [LARGE SCALE GENOMIC DNA]</scope>
    <source>
        <strain evidence="4">No. 5 / NBRC 109023</strain>
    </source>
</reference>
<dbReference type="PANTHER" id="PTHR23025:SF3">
    <property type="entry name" value="HORMONE-SENSITIVE LIPASE"/>
    <property type="match status" value="1"/>
</dbReference>
<evidence type="ECO:0000313" key="4">
    <source>
        <dbReference type="Proteomes" id="UP000018001"/>
    </source>
</evidence>
<sequence length="656" mass="72297">MLDGMGDFETTIPPDGRTFVTTVSLRALTKGVIVVMVKYVGNMPTYAANLFAIHLGPKPPDSSLQSSVFGAAESRPMLELLATPRYKKGIEEPWKWRVEFVHHLLGRPNAQIRRLQILAIASLSLAYLAKGNKHGPPGLRKYSAQLAGAVTPWQTMFFTIISIYVSNNFSRIFGLSGPEHLANMYNPPFFRTTWILTALDAGFWTAMDIKPAFLRHIASLIFSAYYLFAVDQADAKVRKYHSVLTVDHVRVSWNKGLTPILALLGPLTRPKYTKYGPRPINIARPKGSAYSEPVTAWLYFDGSLEELRNQKKVVLDIPGGGFVAMNPRTVDDKLLSWAGKLGVPVISLDYKKAPEYPYPYAVNECYDVYHQLATTRGQCIGLSGDNRPQIVLTGDSAGGNLAAALTLSILQSGDNGREQLPTPDGLLLVYPALSGNAGTWVGSEQMALIQDRSNVKTDPSVIQMKKNFYEKMASSRTPATGSLTKDSKSPSEQNSTTHIHVSAMSAYCNDRILVPDMARRMAMLYVGPNGNEDFSTDFILSPILAPESLLARFPKTYIITGEKDPLVDDTVIFAGRLREAKSRAFSERNAVYNEKDHLEVSIVPGVSHGFLQFAAVYSEAPKFFDICSTWVQALFDKADAESTGDSTISLRSLDSE</sequence>
<dbReference type="EMBL" id="BAUL01000071">
    <property type="protein sequence ID" value="GAD93899.1"/>
    <property type="molecule type" value="Genomic_DNA"/>
</dbReference>
<proteinExistence type="predicted"/>
<feature type="compositionally biased region" description="Polar residues" evidence="1">
    <location>
        <begin position="474"/>
        <end position="496"/>
    </location>
</feature>
<dbReference type="AlphaFoldDB" id="V5FBB8"/>
<dbReference type="Proteomes" id="UP000018001">
    <property type="component" value="Unassembled WGS sequence"/>
</dbReference>
<dbReference type="GO" id="GO:0004771">
    <property type="term" value="F:sterol ester esterase activity"/>
    <property type="evidence" value="ECO:0007669"/>
    <property type="project" value="TreeGrafter"/>
</dbReference>
<name>V5FBB8_BYSSN</name>
<dbReference type="GO" id="GO:0005829">
    <property type="term" value="C:cytosol"/>
    <property type="evidence" value="ECO:0007669"/>
    <property type="project" value="TreeGrafter"/>
</dbReference>
<dbReference type="InterPro" id="IPR013094">
    <property type="entry name" value="AB_hydrolase_3"/>
</dbReference>
<dbReference type="HOGENOM" id="CLU_003590_1_0_1"/>
<organism evidence="3 4">
    <name type="scientific">Byssochlamys spectabilis (strain No. 5 / NBRC 109023)</name>
    <name type="common">Paecilomyces variotii</name>
    <dbReference type="NCBI Taxonomy" id="1356009"/>
    <lineage>
        <taxon>Eukaryota</taxon>
        <taxon>Fungi</taxon>
        <taxon>Dikarya</taxon>
        <taxon>Ascomycota</taxon>
        <taxon>Pezizomycotina</taxon>
        <taxon>Eurotiomycetes</taxon>
        <taxon>Eurotiomycetidae</taxon>
        <taxon>Eurotiales</taxon>
        <taxon>Thermoascaceae</taxon>
        <taxon>Paecilomyces</taxon>
    </lineage>
</organism>
<dbReference type="InParanoid" id="V5FBB8"/>
<gene>
    <name evidence="3" type="ORF">PVAR5_2517</name>
</gene>
<dbReference type="OrthoDB" id="5570009at2759"/>
<evidence type="ECO:0000256" key="1">
    <source>
        <dbReference type="SAM" id="MobiDB-lite"/>
    </source>
</evidence>
<feature type="domain" description="Alpha/beta hydrolase fold-3" evidence="2">
    <location>
        <begin position="318"/>
        <end position="435"/>
    </location>
</feature>
<keyword evidence="4" id="KW-1185">Reference proteome</keyword>
<feature type="region of interest" description="Disordered" evidence="1">
    <location>
        <begin position="473"/>
        <end position="496"/>
    </location>
</feature>
<feature type="domain" description="Alpha/beta hydrolase fold-3" evidence="2">
    <location>
        <begin position="505"/>
        <end position="584"/>
    </location>
</feature>
<accession>V5FBB8</accession>
<dbReference type="Gene3D" id="3.40.50.1820">
    <property type="entry name" value="alpha/beta hydrolase"/>
    <property type="match status" value="1"/>
</dbReference>